<protein>
    <submittedName>
        <fullName evidence="1">Uncharacterized protein</fullName>
    </submittedName>
</protein>
<organism evidence="1">
    <name type="scientific">Arundo donax</name>
    <name type="common">Giant reed</name>
    <name type="synonym">Donax arundinaceus</name>
    <dbReference type="NCBI Taxonomy" id="35708"/>
    <lineage>
        <taxon>Eukaryota</taxon>
        <taxon>Viridiplantae</taxon>
        <taxon>Streptophyta</taxon>
        <taxon>Embryophyta</taxon>
        <taxon>Tracheophyta</taxon>
        <taxon>Spermatophyta</taxon>
        <taxon>Magnoliopsida</taxon>
        <taxon>Liliopsida</taxon>
        <taxon>Poales</taxon>
        <taxon>Poaceae</taxon>
        <taxon>PACMAD clade</taxon>
        <taxon>Arundinoideae</taxon>
        <taxon>Arundineae</taxon>
        <taxon>Arundo</taxon>
    </lineage>
</organism>
<accession>A0A0A8YGP2</accession>
<evidence type="ECO:0000313" key="1">
    <source>
        <dbReference type="EMBL" id="JAD25509.1"/>
    </source>
</evidence>
<name>A0A0A8YGP2_ARUDO</name>
<reference evidence="1" key="2">
    <citation type="journal article" date="2015" name="Data Brief">
        <title>Shoot transcriptome of the giant reed, Arundo donax.</title>
        <authorList>
            <person name="Barrero R.A."/>
            <person name="Guerrero F.D."/>
            <person name="Moolhuijzen P."/>
            <person name="Goolsby J.A."/>
            <person name="Tidwell J."/>
            <person name="Bellgard S.E."/>
            <person name="Bellgard M.I."/>
        </authorList>
    </citation>
    <scope>NUCLEOTIDE SEQUENCE</scope>
    <source>
        <tissue evidence="1">Shoot tissue taken approximately 20 cm above the soil surface</tissue>
    </source>
</reference>
<dbReference type="AlphaFoldDB" id="A0A0A8YGP2"/>
<dbReference type="EMBL" id="GBRH01272386">
    <property type="protein sequence ID" value="JAD25509.1"/>
    <property type="molecule type" value="Transcribed_RNA"/>
</dbReference>
<sequence length="47" mass="5098">MSFYDYFPLLHGKILLDSESLTSPGFPLKSCSTGIISLKTVGHLLAV</sequence>
<reference evidence="1" key="1">
    <citation type="submission" date="2014-09" db="EMBL/GenBank/DDBJ databases">
        <authorList>
            <person name="Magalhaes I.L.F."/>
            <person name="Oliveira U."/>
            <person name="Santos F.R."/>
            <person name="Vidigal T.H.D.A."/>
            <person name="Brescovit A.D."/>
            <person name="Santos A.J."/>
        </authorList>
    </citation>
    <scope>NUCLEOTIDE SEQUENCE</scope>
    <source>
        <tissue evidence="1">Shoot tissue taken approximately 20 cm above the soil surface</tissue>
    </source>
</reference>
<proteinExistence type="predicted"/>